<evidence type="ECO:0000256" key="1">
    <source>
        <dbReference type="SAM" id="MobiDB-lite"/>
    </source>
</evidence>
<protein>
    <submittedName>
        <fullName evidence="2">Uncharacterized protein</fullName>
    </submittedName>
</protein>
<gene>
    <name evidence="2" type="ORF">APUTEX25_003684</name>
</gene>
<feature type="region of interest" description="Disordered" evidence="1">
    <location>
        <begin position="325"/>
        <end position="345"/>
    </location>
</feature>
<organism evidence="2 3">
    <name type="scientific">Auxenochlorella protothecoides</name>
    <name type="common">Green microalga</name>
    <name type="synonym">Chlorella protothecoides</name>
    <dbReference type="NCBI Taxonomy" id="3075"/>
    <lineage>
        <taxon>Eukaryota</taxon>
        <taxon>Viridiplantae</taxon>
        <taxon>Chlorophyta</taxon>
        <taxon>core chlorophytes</taxon>
        <taxon>Trebouxiophyceae</taxon>
        <taxon>Chlorellales</taxon>
        <taxon>Chlorellaceae</taxon>
        <taxon>Auxenochlorella</taxon>
    </lineage>
</organism>
<comment type="caution">
    <text evidence="2">The sequence shown here is derived from an EMBL/GenBank/DDBJ whole genome shotgun (WGS) entry which is preliminary data.</text>
</comment>
<dbReference type="Proteomes" id="UP000279271">
    <property type="component" value="Unassembled WGS sequence"/>
</dbReference>
<dbReference type="EMBL" id="QOKY01000204">
    <property type="protein sequence ID" value="RMZ52541.1"/>
    <property type="molecule type" value="Genomic_DNA"/>
</dbReference>
<feature type="compositionally biased region" description="Low complexity" evidence="1">
    <location>
        <begin position="98"/>
        <end position="108"/>
    </location>
</feature>
<evidence type="ECO:0000313" key="3">
    <source>
        <dbReference type="Proteomes" id="UP000279271"/>
    </source>
</evidence>
<evidence type="ECO:0000313" key="2">
    <source>
        <dbReference type="EMBL" id="RMZ52541.1"/>
    </source>
</evidence>
<feature type="region of interest" description="Disordered" evidence="1">
    <location>
        <begin position="1"/>
        <end position="50"/>
    </location>
</feature>
<name>A0A3M7KPR8_AUXPR</name>
<proteinExistence type="predicted"/>
<feature type="region of interest" description="Disordered" evidence="1">
    <location>
        <begin position="82"/>
        <end position="113"/>
    </location>
</feature>
<accession>A0A3M7KPR8</accession>
<feature type="compositionally biased region" description="Polar residues" evidence="1">
    <location>
        <begin position="1"/>
        <end position="16"/>
    </location>
</feature>
<dbReference type="AlphaFoldDB" id="A0A3M7KPR8"/>
<feature type="compositionally biased region" description="Low complexity" evidence="1">
    <location>
        <begin position="22"/>
        <end position="38"/>
    </location>
</feature>
<sequence>MNNPVQEHSGPSQSAFAGQALATPSVSSSDSSHVASPTAQRTPPPLEDARASVLRALSGVSEVVSASRKVDEEARAAILARRRARMGGPGAAPPGNGPPSRSGSMPGADTGLGLGLHARLNSLAEGQVPGLSPHGPGIYGAGLAGALHSGSAGACPSPLAALAGSASVPLGEAFHPAAPRLHSPLPQSSAGGHAPPPHFPALLDALGVLGVPQLLLLRSEVDRQLALPALPTSWAEDVQLPTPFADPVRQATMPALSPATSLQAQGLGMEEAGLTQGMGAWSPVPQRSTGPGMTQEMLAAVTAGLHLFDPPSGGLSQDQQAASLGYQGDAGLGDPGADQGSPHRLHYPHGQEGVWDAPLDAGWAVQYR</sequence>
<reference evidence="3" key="1">
    <citation type="journal article" date="2018" name="Algal Res.">
        <title>Characterization of plant carbon substrate utilization by Auxenochlorella protothecoides.</title>
        <authorList>
            <person name="Vogler B.W."/>
            <person name="Starkenburg S.R."/>
            <person name="Sudasinghe N."/>
            <person name="Schambach J.Y."/>
            <person name="Rollin J.A."/>
            <person name="Pattathil S."/>
            <person name="Barry A.N."/>
        </authorList>
    </citation>
    <scope>NUCLEOTIDE SEQUENCE [LARGE SCALE GENOMIC DNA]</scope>
    <source>
        <strain evidence="3">UTEX 25</strain>
    </source>
</reference>